<name>A0A2G5EKJ3_AQUCA</name>
<keyword evidence="1" id="KW-1133">Transmembrane helix</keyword>
<dbReference type="AlphaFoldDB" id="A0A2G5EKJ3"/>
<gene>
    <name evidence="2" type="ORF">AQUCO_00700533v1</name>
</gene>
<dbReference type="Proteomes" id="UP000230069">
    <property type="component" value="Unassembled WGS sequence"/>
</dbReference>
<evidence type="ECO:0000313" key="2">
    <source>
        <dbReference type="EMBL" id="PIA56259.1"/>
    </source>
</evidence>
<keyword evidence="1" id="KW-0472">Membrane</keyword>
<evidence type="ECO:0000313" key="3">
    <source>
        <dbReference type="Proteomes" id="UP000230069"/>
    </source>
</evidence>
<protein>
    <submittedName>
        <fullName evidence="2">Uncharacterized protein</fullName>
    </submittedName>
</protein>
<evidence type="ECO:0000256" key="1">
    <source>
        <dbReference type="SAM" id="Phobius"/>
    </source>
</evidence>
<dbReference type="InParanoid" id="A0A2G5EKJ3"/>
<sequence>MRDTSRWSPHERWNRCMFDKPLRRSTLSTKFMKTLLSAGLLSQKSRFGTKVHKYIHLLDNALVRTANFVGSNERMQTRILSGKQLILSSVPLFFCPSSNFLFIKFWLETLAYMIIPLK</sequence>
<dbReference type="EMBL" id="KZ305024">
    <property type="protein sequence ID" value="PIA56259.1"/>
    <property type="molecule type" value="Genomic_DNA"/>
</dbReference>
<keyword evidence="3" id="KW-1185">Reference proteome</keyword>
<proteinExistence type="predicted"/>
<keyword evidence="1" id="KW-0812">Transmembrane</keyword>
<reference evidence="2 3" key="1">
    <citation type="submission" date="2017-09" db="EMBL/GenBank/DDBJ databases">
        <title>WGS assembly of Aquilegia coerulea Goldsmith.</title>
        <authorList>
            <person name="Hodges S."/>
            <person name="Kramer E."/>
            <person name="Nordborg M."/>
            <person name="Tomkins J."/>
            <person name="Borevitz J."/>
            <person name="Derieg N."/>
            <person name="Yan J."/>
            <person name="Mihaltcheva S."/>
            <person name="Hayes R.D."/>
            <person name="Rokhsar D."/>
        </authorList>
    </citation>
    <scope>NUCLEOTIDE SEQUENCE [LARGE SCALE GENOMIC DNA]</scope>
    <source>
        <strain evidence="3">cv. Goldsmith</strain>
    </source>
</reference>
<feature type="transmembrane region" description="Helical" evidence="1">
    <location>
        <begin position="85"/>
        <end position="107"/>
    </location>
</feature>
<accession>A0A2G5EKJ3</accession>
<organism evidence="2 3">
    <name type="scientific">Aquilegia coerulea</name>
    <name type="common">Rocky mountain columbine</name>
    <dbReference type="NCBI Taxonomy" id="218851"/>
    <lineage>
        <taxon>Eukaryota</taxon>
        <taxon>Viridiplantae</taxon>
        <taxon>Streptophyta</taxon>
        <taxon>Embryophyta</taxon>
        <taxon>Tracheophyta</taxon>
        <taxon>Spermatophyta</taxon>
        <taxon>Magnoliopsida</taxon>
        <taxon>Ranunculales</taxon>
        <taxon>Ranunculaceae</taxon>
        <taxon>Thalictroideae</taxon>
        <taxon>Aquilegia</taxon>
    </lineage>
</organism>